<reference evidence="3" key="1">
    <citation type="submission" date="2024-05" db="EMBL/GenBank/DDBJ databases">
        <authorList>
            <person name="Kim S."/>
            <person name="Heo J."/>
            <person name="Choi H."/>
            <person name="Choi Y."/>
            <person name="Kwon S.-W."/>
            <person name="Kim Y."/>
        </authorList>
    </citation>
    <scope>NUCLEOTIDE SEQUENCE</scope>
    <source>
        <strain evidence="3">KACC 23698</strain>
    </source>
</reference>
<dbReference type="EMBL" id="CP157484">
    <property type="protein sequence ID" value="XBO40521.1"/>
    <property type="molecule type" value="Genomic_DNA"/>
</dbReference>
<evidence type="ECO:0000256" key="2">
    <source>
        <dbReference type="SAM" id="Phobius"/>
    </source>
</evidence>
<evidence type="ECO:0000256" key="1">
    <source>
        <dbReference type="SAM" id="MobiDB-lite"/>
    </source>
</evidence>
<dbReference type="AlphaFoldDB" id="A0AAU7JK17"/>
<keyword evidence="2" id="KW-1133">Transmembrane helix</keyword>
<gene>
    <name evidence="3" type="ORF">ABEG18_07085</name>
</gene>
<accession>A0AAU7JK17</accession>
<keyword evidence="2" id="KW-0472">Membrane</keyword>
<dbReference type="RefSeq" id="WP_406857382.1">
    <property type="nucleotide sequence ID" value="NZ_CP157484.1"/>
</dbReference>
<evidence type="ECO:0000313" key="3">
    <source>
        <dbReference type="EMBL" id="XBO40521.1"/>
    </source>
</evidence>
<evidence type="ECO:0008006" key="4">
    <source>
        <dbReference type="Google" id="ProtNLM"/>
    </source>
</evidence>
<keyword evidence="2" id="KW-0812">Transmembrane</keyword>
<feature type="region of interest" description="Disordered" evidence="1">
    <location>
        <begin position="1"/>
        <end position="22"/>
    </location>
</feature>
<proteinExistence type="predicted"/>
<name>A0AAU7JK17_9HYPH</name>
<organism evidence="3">
    <name type="scientific">Alsobacter sp. KACC 23698</name>
    <dbReference type="NCBI Taxonomy" id="3149229"/>
    <lineage>
        <taxon>Bacteria</taxon>
        <taxon>Pseudomonadati</taxon>
        <taxon>Pseudomonadota</taxon>
        <taxon>Alphaproteobacteria</taxon>
        <taxon>Hyphomicrobiales</taxon>
        <taxon>Alsobacteraceae</taxon>
        <taxon>Alsobacter</taxon>
    </lineage>
</organism>
<sequence length="174" mass="18124">MATDQNWQGGGSKGGAESASGAAGSVSEFASKAADTARQAVSQASDAIKGATPKDAARIAQQGGEYAYNTVTSHPVATAALGALAAYLIFGRGGSNDYYQRDIDKQYRRARDTVSDYADRARNQWGGYDVSDAMSMGRDYASRIGNQAAHEPLAAAVGVGLLAWMVGSFLSSNR</sequence>
<feature type="transmembrane region" description="Helical" evidence="2">
    <location>
        <begin position="153"/>
        <end position="171"/>
    </location>
</feature>
<protein>
    <recommendedName>
        <fullName evidence="4">DUF883 family protein</fullName>
    </recommendedName>
</protein>